<proteinExistence type="predicted"/>
<organism evidence="1 2">
    <name type="scientific">Trichothecium roseum</name>
    <dbReference type="NCBI Taxonomy" id="47278"/>
    <lineage>
        <taxon>Eukaryota</taxon>
        <taxon>Fungi</taxon>
        <taxon>Dikarya</taxon>
        <taxon>Ascomycota</taxon>
        <taxon>Pezizomycotina</taxon>
        <taxon>Sordariomycetes</taxon>
        <taxon>Hypocreomycetidae</taxon>
        <taxon>Hypocreales</taxon>
        <taxon>Hypocreales incertae sedis</taxon>
        <taxon>Trichothecium</taxon>
    </lineage>
</organism>
<dbReference type="EMBL" id="CM047943">
    <property type="protein sequence ID" value="KAI9900100.1"/>
    <property type="molecule type" value="Genomic_DNA"/>
</dbReference>
<sequence>MPGFDPYAQNVTFLAADGETEIQVPVKTIDIFNIEAVSISISYGAQIGAALVMLLVVLIATPRPKFRRPSNILHVLGLVVCIIRMALLCAFFPSPFNEFYNFYSGDYSSVSRHHYNVSVAGNTSSLILVIIIEAALINQAWTMVKLWPALAKYALTCASFVVTLVTIGFRTAFTVIQSEAVFSLIPAISLRWLTKWTFIINAISICWFCALFNVKLIVHLVAHRSVLPSYRALTPMEVLVMTNGILMVVPVVFTGLEFRHYANFEAASLALTSVVIILPLGTLAAQRMSQSAGLAYSTGSSHYNERIIIPDRAESSRPLKRTPNLAISSRSTGPTTQASVYSRCEATMAWRANLDPVDLELGQIDGFSVGTGNVRVDRDFEQHEERLD</sequence>
<protein>
    <submittedName>
        <fullName evidence="1">Uncharacterized protein</fullName>
    </submittedName>
</protein>
<gene>
    <name evidence="1" type="ORF">N3K66_004362</name>
</gene>
<name>A0ACC0V109_9HYPO</name>
<dbReference type="Proteomes" id="UP001163324">
    <property type="component" value="Chromosome 4"/>
</dbReference>
<reference evidence="1" key="1">
    <citation type="submission" date="2022-10" db="EMBL/GenBank/DDBJ databases">
        <title>Complete Genome of Trichothecium roseum strain YXFP-22015, a Plant Pathogen Isolated from Citrus.</title>
        <authorList>
            <person name="Wang Y."/>
            <person name="Zhu L."/>
        </authorList>
    </citation>
    <scope>NUCLEOTIDE SEQUENCE</scope>
    <source>
        <strain evidence="1">YXFP-22015</strain>
    </source>
</reference>
<evidence type="ECO:0000313" key="1">
    <source>
        <dbReference type="EMBL" id="KAI9900100.1"/>
    </source>
</evidence>
<evidence type="ECO:0000313" key="2">
    <source>
        <dbReference type="Proteomes" id="UP001163324"/>
    </source>
</evidence>
<accession>A0ACC0V109</accession>
<comment type="caution">
    <text evidence="1">The sequence shown here is derived from an EMBL/GenBank/DDBJ whole genome shotgun (WGS) entry which is preliminary data.</text>
</comment>
<keyword evidence="2" id="KW-1185">Reference proteome</keyword>